<dbReference type="STRING" id="1144750.SAMN05443431_104124"/>
<accession>A0A1I3NF38</accession>
<evidence type="ECO:0000313" key="1">
    <source>
        <dbReference type="EMBL" id="SFJ07779.1"/>
    </source>
</evidence>
<sequence length="175" mass="20366">MIDNFKNIDYLTNGNNKQKLAFLEIKKFGILDKLQQYNPILTGTIPLDIDLPESDLDIICQCKNHTQFNRDLIKNFSEEKDFKIYSTHQNGIESTIAEFKTDHFLIEIFGQKIPTEKQNAYRHMMVEYQILIEKGIDFKKKIRHLKSTGLKTEPAFAKLLGLQGDPYLALLELEK</sequence>
<keyword evidence="2" id="KW-1185">Reference proteome</keyword>
<dbReference type="AlphaFoldDB" id="A0A1I3NF38"/>
<dbReference type="Pfam" id="PF14091">
    <property type="entry name" value="DUF4269"/>
    <property type="match status" value="1"/>
</dbReference>
<organism evidence="1 2">
    <name type="scientific">Olleya namhaensis</name>
    <dbReference type="NCBI Taxonomy" id="1144750"/>
    <lineage>
        <taxon>Bacteria</taxon>
        <taxon>Pseudomonadati</taxon>
        <taxon>Bacteroidota</taxon>
        <taxon>Flavobacteriia</taxon>
        <taxon>Flavobacteriales</taxon>
        <taxon>Flavobacteriaceae</taxon>
    </lineage>
</organism>
<name>A0A1I3NF38_9FLAO</name>
<proteinExistence type="predicted"/>
<reference evidence="2" key="1">
    <citation type="submission" date="2016-10" db="EMBL/GenBank/DDBJ databases">
        <authorList>
            <person name="Varghese N."/>
            <person name="Submissions S."/>
        </authorList>
    </citation>
    <scope>NUCLEOTIDE SEQUENCE [LARGE SCALE GENOMIC DNA]</scope>
    <source>
        <strain evidence="2">DSM 28881</strain>
    </source>
</reference>
<evidence type="ECO:0000313" key="2">
    <source>
        <dbReference type="Proteomes" id="UP000199559"/>
    </source>
</evidence>
<dbReference type="EMBL" id="FORM01000004">
    <property type="protein sequence ID" value="SFJ07779.1"/>
    <property type="molecule type" value="Genomic_DNA"/>
</dbReference>
<dbReference type="Proteomes" id="UP000199559">
    <property type="component" value="Unassembled WGS sequence"/>
</dbReference>
<protein>
    <recommendedName>
        <fullName evidence="3">DUF4269 domain-containing protein</fullName>
    </recommendedName>
</protein>
<gene>
    <name evidence="1" type="ORF">SAMN05443431_104124</name>
</gene>
<dbReference type="RefSeq" id="WP_090839198.1">
    <property type="nucleotide sequence ID" value="NZ_CANLBQ010000004.1"/>
</dbReference>
<evidence type="ECO:0008006" key="3">
    <source>
        <dbReference type="Google" id="ProtNLM"/>
    </source>
</evidence>
<dbReference type="InterPro" id="IPR025365">
    <property type="entry name" value="DUF4269"/>
</dbReference>